<evidence type="ECO:0000259" key="7">
    <source>
        <dbReference type="Pfam" id="PF08478"/>
    </source>
</evidence>
<dbReference type="PANTHER" id="PTHR37820:SF1">
    <property type="entry name" value="CELL DIVISION PROTEIN FTSQ"/>
    <property type="match status" value="1"/>
</dbReference>
<dbReference type="GO" id="GO:0051301">
    <property type="term" value="P:cell division"/>
    <property type="evidence" value="ECO:0007669"/>
    <property type="project" value="UniProtKB-KW"/>
</dbReference>
<evidence type="ECO:0000313" key="8">
    <source>
        <dbReference type="EMBL" id="OGE80284.1"/>
    </source>
</evidence>
<proteinExistence type="predicted"/>
<sequence length="319" mass="36172">MKIFSTHRKKLDARRRFGTRSFQDRIKIAANYKRVFSLNPNSAYISFFRKIGLASKFWRRLAILVIFVLAYFLIISSELVITQIVVSGNSQVSSQQIAGVIGQAGQSRLFLIKKNNYFLMTQGRINRMLTSVLPTIKEVTKVNRTWPDKISFEVRERTPGFVINSNGEFFLLDEEGLVVSQIEDPGQMLVAIDQITEDFARDEALPNQKLAPFILSMSKQWPDKMNVAIAAVKFPGKASSDVEFLTSAGWIVLFDVTRPVTKQLTDLVVILNKQIGSKDLLRLAYIDLRSDKWVYYCFKETPCQQQAQPSQAGAATEAQ</sequence>
<feature type="transmembrane region" description="Helical" evidence="6">
    <location>
        <begin position="61"/>
        <end position="86"/>
    </location>
</feature>
<dbReference type="InterPro" id="IPR013685">
    <property type="entry name" value="POTRA_FtsQ_type"/>
</dbReference>
<accession>A0A1F5NRV5</accession>
<reference evidence="8 9" key="1">
    <citation type="journal article" date="2016" name="Nat. Commun.">
        <title>Thousands of microbial genomes shed light on interconnected biogeochemical processes in an aquifer system.</title>
        <authorList>
            <person name="Anantharaman K."/>
            <person name="Brown C.T."/>
            <person name="Hug L.A."/>
            <person name="Sharon I."/>
            <person name="Castelle C.J."/>
            <person name="Probst A.J."/>
            <person name="Thomas B.C."/>
            <person name="Singh A."/>
            <person name="Wilkins M.J."/>
            <person name="Karaoz U."/>
            <person name="Brodie E.L."/>
            <person name="Williams K.H."/>
            <person name="Hubbard S.S."/>
            <person name="Banfield J.F."/>
        </authorList>
    </citation>
    <scope>NUCLEOTIDE SEQUENCE [LARGE SCALE GENOMIC DNA]</scope>
</reference>
<keyword evidence="5" id="KW-0131">Cell cycle</keyword>
<dbReference type="Proteomes" id="UP000176233">
    <property type="component" value="Unassembled WGS sequence"/>
</dbReference>
<keyword evidence="3 6" id="KW-0812">Transmembrane</keyword>
<evidence type="ECO:0000313" key="9">
    <source>
        <dbReference type="Proteomes" id="UP000176233"/>
    </source>
</evidence>
<dbReference type="Pfam" id="PF08478">
    <property type="entry name" value="POTRA_1"/>
    <property type="match status" value="1"/>
</dbReference>
<name>A0A1F5NRV5_9BACT</name>
<keyword evidence="6" id="KW-0472">Membrane</keyword>
<dbReference type="EMBL" id="MFEJ01000016">
    <property type="protein sequence ID" value="OGE80284.1"/>
    <property type="molecule type" value="Genomic_DNA"/>
</dbReference>
<evidence type="ECO:0000256" key="5">
    <source>
        <dbReference type="ARBA" id="ARBA00023306"/>
    </source>
</evidence>
<comment type="caution">
    <text evidence="8">The sequence shown here is derived from an EMBL/GenBank/DDBJ whole genome shotgun (WGS) entry which is preliminary data.</text>
</comment>
<evidence type="ECO:0000256" key="4">
    <source>
        <dbReference type="ARBA" id="ARBA00022989"/>
    </source>
</evidence>
<dbReference type="AlphaFoldDB" id="A0A1F5NRV5"/>
<keyword evidence="2" id="KW-0132">Cell division</keyword>
<dbReference type="PANTHER" id="PTHR37820">
    <property type="entry name" value="CELL DIVISION PROTEIN DIVIB"/>
    <property type="match status" value="1"/>
</dbReference>
<evidence type="ECO:0000256" key="3">
    <source>
        <dbReference type="ARBA" id="ARBA00022692"/>
    </source>
</evidence>
<protein>
    <recommendedName>
        <fullName evidence="7">POTRA domain-containing protein</fullName>
    </recommendedName>
</protein>
<keyword evidence="4 6" id="KW-1133">Transmembrane helix</keyword>
<evidence type="ECO:0000256" key="1">
    <source>
        <dbReference type="ARBA" id="ARBA00022475"/>
    </source>
</evidence>
<gene>
    <name evidence="8" type="ORF">A2660_01110</name>
</gene>
<feature type="domain" description="POTRA" evidence="7">
    <location>
        <begin position="81"/>
        <end position="157"/>
    </location>
</feature>
<dbReference type="InterPro" id="IPR050487">
    <property type="entry name" value="FtsQ_DivIB"/>
</dbReference>
<organism evidence="8 9">
    <name type="scientific">Candidatus Doudnabacteria bacterium RIFCSPHIGHO2_01_FULL_45_18</name>
    <dbReference type="NCBI Taxonomy" id="1817823"/>
    <lineage>
        <taxon>Bacteria</taxon>
        <taxon>Candidatus Doudnaibacteriota</taxon>
    </lineage>
</organism>
<evidence type="ECO:0000256" key="6">
    <source>
        <dbReference type="SAM" id="Phobius"/>
    </source>
</evidence>
<dbReference type="GO" id="GO:0005886">
    <property type="term" value="C:plasma membrane"/>
    <property type="evidence" value="ECO:0007669"/>
    <property type="project" value="TreeGrafter"/>
</dbReference>
<evidence type="ECO:0000256" key="2">
    <source>
        <dbReference type="ARBA" id="ARBA00022618"/>
    </source>
</evidence>
<keyword evidence="1" id="KW-1003">Cell membrane</keyword>